<sequence>MHELGKNTLGSIFSHPLTSLRTKCKQLMNLLAFSPMFCRENKYLHQNNSNDSLISHSKLRKGANQLNNIAQYKDHCVIRCVILRLGRHFQPWRQTDLI</sequence>
<name>A0A8J8P5U1_HALGN</name>
<comment type="caution">
    <text evidence="1">The sequence shown here is derived from an EMBL/GenBank/DDBJ whole genome shotgun (WGS) entry which is preliminary data.</text>
</comment>
<protein>
    <submittedName>
        <fullName evidence="1">Uncharacterized protein</fullName>
    </submittedName>
</protein>
<accession>A0A8J8P5U1</accession>
<organism evidence="1 2">
    <name type="scientific">Halteria grandinella</name>
    <dbReference type="NCBI Taxonomy" id="5974"/>
    <lineage>
        <taxon>Eukaryota</taxon>
        <taxon>Sar</taxon>
        <taxon>Alveolata</taxon>
        <taxon>Ciliophora</taxon>
        <taxon>Intramacronucleata</taxon>
        <taxon>Spirotrichea</taxon>
        <taxon>Stichotrichia</taxon>
        <taxon>Sporadotrichida</taxon>
        <taxon>Halteriidae</taxon>
        <taxon>Halteria</taxon>
    </lineage>
</organism>
<gene>
    <name evidence="1" type="ORF">FGO68_gene9199</name>
</gene>
<proteinExistence type="predicted"/>
<evidence type="ECO:0000313" key="2">
    <source>
        <dbReference type="Proteomes" id="UP000785679"/>
    </source>
</evidence>
<dbReference type="Proteomes" id="UP000785679">
    <property type="component" value="Unassembled WGS sequence"/>
</dbReference>
<dbReference type="AlphaFoldDB" id="A0A8J8P5U1"/>
<evidence type="ECO:0000313" key="1">
    <source>
        <dbReference type="EMBL" id="TNV87508.1"/>
    </source>
</evidence>
<reference evidence="1" key="1">
    <citation type="submission" date="2019-06" db="EMBL/GenBank/DDBJ databases">
        <authorList>
            <person name="Zheng W."/>
        </authorList>
    </citation>
    <scope>NUCLEOTIDE SEQUENCE</scope>
    <source>
        <strain evidence="1">QDHG01</strain>
    </source>
</reference>
<dbReference type="EMBL" id="RRYP01000392">
    <property type="protein sequence ID" value="TNV87508.1"/>
    <property type="molecule type" value="Genomic_DNA"/>
</dbReference>
<keyword evidence="2" id="KW-1185">Reference proteome</keyword>